<dbReference type="NCBIfam" id="NF033770">
    <property type="entry name" value="exosort_XrtT"/>
    <property type="match status" value="1"/>
</dbReference>
<evidence type="ECO:0000256" key="7">
    <source>
        <dbReference type="ARBA" id="ARBA00023136"/>
    </source>
</evidence>
<feature type="transmembrane region" description="Helical" evidence="8">
    <location>
        <begin position="209"/>
        <end position="234"/>
    </location>
</feature>
<evidence type="ECO:0000313" key="10">
    <source>
        <dbReference type="Proteomes" id="UP001300261"/>
    </source>
</evidence>
<keyword evidence="5" id="KW-0378">Hydrolase</keyword>
<feature type="transmembrane region" description="Helical" evidence="8">
    <location>
        <begin position="88"/>
        <end position="107"/>
    </location>
</feature>
<keyword evidence="2" id="KW-1003">Cell membrane</keyword>
<reference evidence="9 10" key="1">
    <citation type="journal article" date="2016" name="Int. J. Syst. Evol. Microbiol.">
        <title>Labrenzia salina sp. nov., isolated from the rhizosphere of the halophyte Arthrocnemum macrostachyum.</title>
        <authorList>
            <person name="Camacho M."/>
            <person name="Redondo-Gomez S."/>
            <person name="Rodriguez-Llorente I."/>
            <person name="Rohde M."/>
            <person name="Sproer C."/>
            <person name="Schumann P."/>
            <person name="Klenk H.P."/>
            <person name="Montero-Calasanz M.D.C."/>
        </authorList>
    </citation>
    <scope>NUCLEOTIDE SEQUENCE [LARGE SCALE GENOMIC DNA]</scope>
    <source>
        <strain evidence="9 10">DSM 29163</strain>
    </source>
</reference>
<evidence type="ECO:0000256" key="2">
    <source>
        <dbReference type="ARBA" id="ARBA00022475"/>
    </source>
</evidence>
<dbReference type="InterPro" id="IPR019127">
    <property type="entry name" value="Exosortase"/>
</dbReference>
<proteinExistence type="predicted"/>
<feature type="transmembrane region" description="Helical" evidence="8">
    <location>
        <begin position="297"/>
        <end position="317"/>
    </location>
</feature>
<evidence type="ECO:0000313" key="9">
    <source>
        <dbReference type="EMBL" id="MCX2722174.1"/>
    </source>
</evidence>
<evidence type="ECO:0000256" key="3">
    <source>
        <dbReference type="ARBA" id="ARBA00022670"/>
    </source>
</evidence>
<evidence type="ECO:0000256" key="6">
    <source>
        <dbReference type="ARBA" id="ARBA00022989"/>
    </source>
</evidence>
<feature type="transmembrane region" description="Helical" evidence="8">
    <location>
        <begin position="254"/>
        <end position="271"/>
    </location>
</feature>
<accession>A0ABT3QZ43</accession>
<dbReference type="RefSeq" id="WP_265961871.1">
    <property type="nucleotide sequence ID" value="NZ_JAPEVI010000003.1"/>
</dbReference>
<evidence type="ECO:0000256" key="4">
    <source>
        <dbReference type="ARBA" id="ARBA00022692"/>
    </source>
</evidence>
<keyword evidence="7 8" id="KW-0472">Membrane</keyword>
<keyword evidence="10" id="KW-1185">Reference proteome</keyword>
<evidence type="ECO:0000256" key="8">
    <source>
        <dbReference type="SAM" id="Phobius"/>
    </source>
</evidence>
<protein>
    <submittedName>
        <fullName evidence="9">Exosortase T</fullName>
    </submittedName>
</protein>
<dbReference type="Proteomes" id="UP001300261">
    <property type="component" value="Unassembled WGS sequence"/>
</dbReference>
<dbReference type="InterPro" id="IPR026392">
    <property type="entry name" value="Exo/Archaeosortase_dom"/>
</dbReference>
<dbReference type="NCBIfam" id="TIGR04178">
    <property type="entry name" value="exo_archaeo"/>
    <property type="match status" value="1"/>
</dbReference>
<name>A0ABT3QZ43_9HYPH</name>
<dbReference type="Pfam" id="PF09721">
    <property type="entry name" value="Exosortase_EpsH"/>
    <property type="match status" value="1"/>
</dbReference>
<comment type="subcellular location">
    <subcellularLocation>
        <location evidence="1">Cell membrane</location>
        <topology evidence="1">Multi-pass membrane protein</topology>
    </subcellularLocation>
</comment>
<gene>
    <name evidence="9" type="primary">xrtT</name>
    <name evidence="9" type="ORF">ON753_07105</name>
</gene>
<feature type="transmembrane region" description="Helical" evidence="8">
    <location>
        <begin position="184"/>
        <end position="202"/>
    </location>
</feature>
<keyword evidence="6 8" id="KW-1133">Transmembrane helix</keyword>
<dbReference type="EMBL" id="JAPEVI010000003">
    <property type="protein sequence ID" value="MCX2722174.1"/>
    <property type="molecule type" value="Genomic_DNA"/>
</dbReference>
<evidence type="ECO:0000256" key="1">
    <source>
        <dbReference type="ARBA" id="ARBA00004651"/>
    </source>
</evidence>
<keyword evidence="3" id="KW-0645">Protease</keyword>
<feature type="transmembrane region" description="Helical" evidence="8">
    <location>
        <begin position="35"/>
        <end position="54"/>
    </location>
</feature>
<comment type="caution">
    <text evidence="9">The sequence shown here is derived from an EMBL/GenBank/DDBJ whole genome shotgun (WGS) entry which is preliminary data.</text>
</comment>
<organism evidence="9 10">
    <name type="scientific">Roseibium salinum</name>
    <dbReference type="NCBI Taxonomy" id="1604349"/>
    <lineage>
        <taxon>Bacteria</taxon>
        <taxon>Pseudomonadati</taxon>
        <taxon>Pseudomonadota</taxon>
        <taxon>Alphaproteobacteria</taxon>
        <taxon>Hyphomicrobiales</taxon>
        <taxon>Stappiaceae</taxon>
        <taxon>Roseibium</taxon>
    </lineage>
</organism>
<sequence length="488" mass="53089">MRFPAPTFLTFALASLILAYEPFRWLIGSWFDPSYSSTGALYLVAIAALLARSLSSPVVRINSRSRQTAVILLAVSALIRLASQVLAINVIGGFALSLDIFALAMLLRTGERARPVSAFWLSVLFLFTLPVERILQRVIGYPLQELSARLSCRGLGLFFNDLSCSGIRIELAGKDVLVDLPCSGTSGLMLAMACLVILNVLYRPRLTTALPWFGIVLSLSLLGNALRISVLATGIAWPESFFGLDVMARPLHDMIGYLTLAVSMAPVLAFYRPRPVTERPVPPCLPVRIGSRGTRELGALVFLALALVIVALPRQALDVSAAAKPQALPASLSGEVGAEEELHPVEKRYFSQFGGHAQKKRYGPLALTLVHTSSPLRHLHAPDDCLRGLGYDVEFLGTRFDPVPTALYRARAVTGEEWRVAVTFTSSDGDVTHNIAEAIWAWLQKPSTTWTSVQRITPWTVPDGRRAALEGAVIAALDLHPTSEGYLP</sequence>
<keyword evidence="4 8" id="KW-0812">Transmembrane</keyword>
<evidence type="ECO:0000256" key="5">
    <source>
        <dbReference type="ARBA" id="ARBA00022801"/>
    </source>
</evidence>